<dbReference type="HOGENOM" id="CLU_030124_0_0_1"/>
<evidence type="ECO:0000313" key="3">
    <source>
        <dbReference type="EMBL" id="KDN63931.1"/>
    </source>
</evidence>
<gene>
    <name evidence="3" type="ORF">CSUB01_06564</name>
</gene>
<feature type="region of interest" description="Disordered" evidence="1">
    <location>
        <begin position="329"/>
        <end position="353"/>
    </location>
</feature>
<dbReference type="SUPFAM" id="SSF56112">
    <property type="entry name" value="Protein kinase-like (PK-like)"/>
    <property type="match status" value="1"/>
</dbReference>
<evidence type="ECO:0000256" key="1">
    <source>
        <dbReference type="SAM" id="MobiDB-lite"/>
    </source>
</evidence>
<feature type="region of interest" description="Disordered" evidence="1">
    <location>
        <begin position="448"/>
        <end position="472"/>
    </location>
</feature>
<feature type="compositionally biased region" description="Basic and acidic residues" evidence="1">
    <location>
        <begin position="329"/>
        <end position="339"/>
    </location>
</feature>
<dbReference type="InterPro" id="IPR051678">
    <property type="entry name" value="AGP_Transferase"/>
</dbReference>
<dbReference type="STRING" id="1173701.A0A066XDU3"/>
<dbReference type="Pfam" id="PF01636">
    <property type="entry name" value="APH"/>
    <property type="match status" value="1"/>
</dbReference>
<proteinExistence type="predicted"/>
<organism evidence="3 4">
    <name type="scientific">Colletotrichum sublineola</name>
    <name type="common">Sorghum anthracnose fungus</name>
    <dbReference type="NCBI Taxonomy" id="1173701"/>
    <lineage>
        <taxon>Eukaryota</taxon>
        <taxon>Fungi</taxon>
        <taxon>Dikarya</taxon>
        <taxon>Ascomycota</taxon>
        <taxon>Pezizomycotina</taxon>
        <taxon>Sordariomycetes</taxon>
        <taxon>Hypocreomycetidae</taxon>
        <taxon>Glomerellales</taxon>
        <taxon>Glomerellaceae</taxon>
        <taxon>Colletotrichum</taxon>
        <taxon>Colletotrichum graminicola species complex</taxon>
    </lineage>
</organism>
<dbReference type="eggNOG" id="ENOG502RXBQ">
    <property type="taxonomic scope" value="Eukaryota"/>
</dbReference>
<dbReference type="AlphaFoldDB" id="A0A066XDU3"/>
<dbReference type="OrthoDB" id="10003767at2759"/>
<accession>A0A066XDU3</accession>
<feature type="region of interest" description="Disordered" evidence="1">
    <location>
        <begin position="175"/>
        <end position="194"/>
    </location>
</feature>
<dbReference type="PANTHER" id="PTHR21310:SF13">
    <property type="entry name" value="AMINOGLYCOSIDE PHOSPHOTRANSFERASE DOMAIN-CONTAINING PROTEIN"/>
    <property type="match status" value="1"/>
</dbReference>
<feature type="compositionally biased region" description="Basic and acidic residues" evidence="1">
    <location>
        <begin position="175"/>
        <end position="191"/>
    </location>
</feature>
<comment type="caution">
    <text evidence="3">The sequence shown here is derived from an EMBL/GenBank/DDBJ whole genome shotgun (WGS) entry which is preliminary data.</text>
</comment>
<dbReference type="Gene3D" id="3.90.1200.10">
    <property type="match status" value="1"/>
</dbReference>
<dbReference type="OMA" id="WECVSTM"/>
<name>A0A066XDU3_COLSU</name>
<evidence type="ECO:0000313" key="4">
    <source>
        <dbReference type="Proteomes" id="UP000027238"/>
    </source>
</evidence>
<reference evidence="4" key="1">
    <citation type="journal article" date="2014" name="Genome Announc.">
        <title>Draft genome sequence of Colletotrichum sublineola, a destructive pathogen of cultivated sorghum.</title>
        <authorList>
            <person name="Baroncelli R."/>
            <person name="Sanz-Martin J.M."/>
            <person name="Rech G.E."/>
            <person name="Sukno S.A."/>
            <person name="Thon M.R."/>
        </authorList>
    </citation>
    <scope>NUCLEOTIDE SEQUENCE [LARGE SCALE GENOMIC DNA]</scope>
    <source>
        <strain evidence="4">TX430BB</strain>
    </source>
</reference>
<dbReference type="InterPro" id="IPR002575">
    <property type="entry name" value="Aminoglycoside_PTrfase"/>
</dbReference>
<sequence>MSRPSRDGLAWEDGGLDLEPCWTREPSVMAIERVCRQQLQIEDADNCDVSFYAAGAFNKLYLVQTNGKRFFMRVSLPVDPGDKTRGEVATLRWLRRRTSTPVPHVFAFDDSNDNEIGFEWILMEFMPGTSAYKRWRGMSMAQKRGLVEKVAEYQSEILGQSSGFRSIGTLRPNAIKDKKQPQEQQGQKEQEDQVTPSKYVSIVFFWGDNYEYDVPRGPFRSSHDWLNSFLNIAILFYKKELQEAEDEDDSKYAQSGVDVAQKLLDLLPKIFHVLQHPPEQTFLWHDDLSLSNILVDYDGNMTAMLDWECVSTMPSWVVTQVPKFLNGATREEEPKRDGYGDAGPEDRNDDDELDNEGKNILYWIHLMEFEQTQLRKVYVARMQQLHPDWATRVEYGSLKTDFLEAVHRCRAGFGMTKGIPKWVDAVMQGELPRLADIHAPMNIDDDSYNHRTECIPPSSHEQSNHLTSEDEP</sequence>
<feature type="domain" description="Aminoglycoside phosphotransferase" evidence="2">
    <location>
        <begin position="49"/>
        <end position="313"/>
    </location>
</feature>
<dbReference type="PANTHER" id="PTHR21310">
    <property type="entry name" value="AMINOGLYCOSIDE PHOSPHOTRANSFERASE-RELATED-RELATED"/>
    <property type="match status" value="1"/>
</dbReference>
<dbReference type="Proteomes" id="UP000027238">
    <property type="component" value="Unassembled WGS sequence"/>
</dbReference>
<protein>
    <recommendedName>
        <fullName evidence="2">Aminoglycoside phosphotransferase domain-containing protein</fullName>
    </recommendedName>
</protein>
<keyword evidence="4" id="KW-1185">Reference proteome</keyword>
<evidence type="ECO:0000259" key="2">
    <source>
        <dbReference type="Pfam" id="PF01636"/>
    </source>
</evidence>
<dbReference type="InterPro" id="IPR011009">
    <property type="entry name" value="Kinase-like_dom_sf"/>
</dbReference>
<dbReference type="EMBL" id="JMSE01001178">
    <property type="protein sequence ID" value="KDN63931.1"/>
    <property type="molecule type" value="Genomic_DNA"/>
</dbReference>